<feature type="transmembrane region" description="Helical" evidence="2">
    <location>
        <begin position="110"/>
        <end position="130"/>
    </location>
</feature>
<evidence type="ECO:0000313" key="4">
    <source>
        <dbReference type="EMBL" id="KAL2554705.1"/>
    </source>
</evidence>
<feature type="region of interest" description="Disordered" evidence="1">
    <location>
        <begin position="160"/>
        <end position="191"/>
    </location>
</feature>
<dbReference type="AlphaFoldDB" id="A0ABD1X2G4"/>
<keyword evidence="2" id="KW-0812">Transmembrane</keyword>
<dbReference type="PANTHER" id="PTHR36721">
    <property type="entry name" value="PROLINE-RICH FAMILY PROTEIN"/>
    <property type="match status" value="1"/>
</dbReference>
<gene>
    <name evidence="4" type="ORF">Fot_08324</name>
</gene>
<evidence type="ECO:0000256" key="2">
    <source>
        <dbReference type="SAM" id="Phobius"/>
    </source>
</evidence>
<accession>A0ABD1X2G4</accession>
<name>A0ABD1X2G4_9LAMI</name>
<dbReference type="Proteomes" id="UP001604277">
    <property type="component" value="Unassembled WGS sequence"/>
</dbReference>
<dbReference type="EMBL" id="JBFOLJ010000002">
    <property type="protein sequence ID" value="KAL2554705.1"/>
    <property type="molecule type" value="Genomic_DNA"/>
</dbReference>
<keyword evidence="3" id="KW-0732">Signal</keyword>
<feature type="chain" id="PRO_5044755083" evidence="3">
    <location>
        <begin position="29"/>
        <end position="191"/>
    </location>
</feature>
<organism evidence="4 5">
    <name type="scientific">Forsythia ovata</name>
    <dbReference type="NCBI Taxonomy" id="205694"/>
    <lineage>
        <taxon>Eukaryota</taxon>
        <taxon>Viridiplantae</taxon>
        <taxon>Streptophyta</taxon>
        <taxon>Embryophyta</taxon>
        <taxon>Tracheophyta</taxon>
        <taxon>Spermatophyta</taxon>
        <taxon>Magnoliopsida</taxon>
        <taxon>eudicotyledons</taxon>
        <taxon>Gunneridae</taxon>
        <taxon>Pentapetalae</taxon>
        <taxon>asterids</taxon>
        <taxon>lamiids</taxon>
        <taxon>Lamiales</taxon>
        <taxon>Oleaceae</taxon>
        <taxon>Forsythieae</taxon>
        <taxon>Forsythia</taxon>
    </lineage>
</organism>
<keyword evidence="2" id="KW-0472">Membrane</keyword>
<evidence type="ECO:0000256" key="1">
    <source>
        <dbReference type="SAM" id="MobiDB-lite"/>
    </source>
</evidence>
<feature type="signal peptide" evidence="3">
    <location>
        <begin position="1"/>
        <end position="28"/>
    </location>
</feature>
<dbReference type="PANTHER" id="PTHR36721:SF15">
    <property type="entry name" value="EN_SPM-LIKE TRANSPOSON PROTEIN"/>
    <property type="match status" value="1"/>
</dbReference>
<keyword evidence="5" id="KW-1185">Reference proteome</keyword>
<proteinExistence type="predicted"/>
<protein>
    <submittedName>
        <fullName evidence="4">Classical arabinogalactan protein 1-like</fullName>
    </submittedName>
</protein>
<keyword evidence="2" id="KW-1133">Transmembrane helix</keyword>
<feature type="compositionally biased region" description="Gly residues" evidence="1">
    <location>
        <begin position="160"/>
        <end position="177"/>
    </location>
</feature>
<reference evidence="5" key="1">
    <citation type="submission" date="2024-07" db="EMBL/GenBank/DDBJ databases">
        <title>Two chromosome-level genome assemblies of Korean endemic species Abeliophyllum distichum and Forsythia ovata (Oleaceae).</title>
        <authorList>
            <person name="Jang H."/>
        </authorList>
    </citation>
    <scope>NUCLEOTIDE SEQUENCE [LARGE SCALE GENOMIC DNA]</scope>
</reference>
<comment type="caution">
    <text evidence="4">The sequence shown here is derived from an EMBL/GenBank/DDBJ whole genome shotgun (WGS) entry which is preliminary data.</text>
</comment>
<feature type="region of interest" description="Disordered" evidence="1">
    <location>
        <begin position="82"/>
        <end position="102"/>
    </location>
</feature>
<evidence type="ECO:0000313" key="5">
    <source>
        <dbReference type="Proteomes" id="UP001604277"/>
    </source>
</evidence>
<evidence type="ECO:0000256" key="3">
    <source>
        <dbReference type="SAM" id="SignalP"/>
    </source>
</evidence>
<sequence length="191" mass="20092">MAIRIQILSVIFFAFIFSLPVLSPETLSQSPSSASPPLLSSPPAPPLPLSPIPYPAPSPATIDSSAPDKSLTLAHAPVVTGDAGNEEANASNMETERDSFSNRMNGRQKVSVAVALVTSVCIVGLSALIYKKRKHNMRRSELRVHCMILFHVNFRRIGTGAQGQGQGGGGGGGGIAGGRRKEEGVYNVDSI</sequence>